<dbReference type="RefSeq" id="WP_057737446.1">
    <property type="nucleotide sequence ID" value="NZ_AZEG01000014.1"/>
</dbReference>
<sequence>MKLLQNKKIKIIVLLTIALLGILGFAYYKHETKYDYEINQVLNYENKIAVPGQKNLTKKNTKIVIYDDPAENEHLISISFRYPNGNQANVWFIYYKITKVTKYLKIAPSSILKLKFIYSN</sequence>
<reference evidence="1 2" key="1">
    <citation type="journal article" date="2015" name="Genome Announc.">
        <title>Expanding the biotechnology potential of lactobacilli through comparative genomics of 213 strains and associated genera.</title>
        <authorList>
            <person name="Sun Z."/>
            <person name="Harris H.M."/>
            <person name="McCann A."/>
            <person name="Guo C."/>
            <person name="Argimon S."/>
            <person name="Zhang W."/>
            <person name="Yang X."/>
            <person name="Jeffery I.B."/>
            <person name="Cooney J.C."/>
            <person name="Kagawa T.F."/>
            <person name="Liu W."/>
            <person name="Song Y."/>
            <person name="Salvetti E."/>
            <person name="Wrobel A."/>
            <person name="Rasinkangas P."/>
            <person name="Parkhill J."/>
            <person name="Rea M.C."/>
            <person name="O'Sullivan O."/>
            <person name="Ritari J."/>
            <person name="Douillard F.P."/>
            <person name="Paul Ross R."/>
            <person name="Yang R."/>
            <person name="Briner A.E."/>
            <person name="Felis G.E."/>
            <person name="de Vos W.M."/>
            <person name="Barrangou R."/>
            <person name="Klaenhammer T.R."/>
            <person name="Caufield P.W."/>
            <person name="Cui Y."/>
            <person name="Zhang H."/>
            <person name="O'Toole P.W."/>
        </authorList>
    </citation>
    <scope>NUCLEOTIDE SEQUENCE [LARGE SCALE GENOMIC DNA]</scope>
    <source>
        <strain evidence="1 2">DSM 19971</strain>
    </source>
</reference>
<evidence type="ECO:0000313" key="2">
    <source>
        <dbReference type="Proteomes" id="UP000051155"/>
    </source>
</evidence>
<proteinExistence type="predicted"/>
<dbReference type="EMBL" id="AZEG01000014">
    <property type="protein sequence ID" value="KRL37238.1"/>
    <property type="molecule type" value="Genomic_DNA"/>
</dbReference>
<accession>A0A0R1PXL0</accession>
<dbReference type="PATRIC" id="fig|1423812.3.peg.619"/>
<organism evidence="1 2">
    <name type="scientific">Liquorilactobacillus uvarum DSM 19971</name>
    <dbReference type="NCBI Taxonomy" id="1423812"/>
    <lineage>
        <taxon>Bacteria</taxon>
        <taxon>Bacillati</taxon>
        <taxon>Bacillota</taxon>
        <taxon>Bacilli</taxon>
        <taxon>Lactobacillales</taxon>
        <taxon>Lactobacillaceae</taxon>
        <taxon>Liquorilactobacillus</taxon>
    </lineage>
</organism>
<evidence type="ECO:0000313" key="1">
    <source>
        <dbReference type="EMBL" id="KRL37238.1"/>
    </source>
</evidence>
<dbReference type="AlphaFoldDB" id="A0A0R1PXL0"/>
<name>A0A0R1PXL0_9LACO</name>
<protein>
    <submittedName>
        <fullName evidence="1">Uncharacterized protein</fullName>
    </submittedName>
</protein>
<dbReference type="STRING" id="1423812.FD20_GL000577"/>
<comment type="caution">
    <text evidence="1">The sequence shown here is derived from an EMBL/GenBank/DDBJ whole genome shotgun (WGS) entry which is preliminary data.</text>
</comment>
<gene>
    <name evidence="1" type="ORF">FD20_GL000577</name>
</gene>
<keyword evidence="2" id="KW-1185">Reference proteome</keyword>
<dbReference type="Proteomes" id="UP000051155">
    <property type="component" value="Unassembled WGS sequence"/>
</dbReference>